<dbReference type="AlphaFoldDB" id="A0A388L6T0"/>
<feature type="compositionally biased region" description="Basic and acidic residues" evidence="1">
    <location>
        <begin position="918"/>
        <end position="928"/>
    </location>
</feature>
<evidence type="ECO:0000313" key="2">
    <source>
        <dbReference type="EMBL" id="GBG78020.1"/>
    </source>
</evidence>
<keyword evidence="3" id="KW-1185">Reference proteome</keyword>
<feature type="compositionally biased region" description="Basic and acidic residues" evidence="1">
    <location>
        <begin position="609"/>
        <end position="633"/>
    </location>
</feature>
<feature type="region of interest" description="Disordered" evidence="1">
    <location>
        <begin position="605"/>
        <end position="665"/>
    </location>
</feature>
<accession>A0A388L6T0</accession>
<sequence length="992" mass="111017">MSGGGGASPRKAMTLDDLVEALDRRERAPSNVPKVDTFHFKREWVSDWLDSVEQALVGLSDEVKFRRILRYVLHGHHQEVRKVVDAANDRWARFKERMLRKYRLGDGLLTTADLEAMNKDDFTMIGAFVQEFKKKARKVHGISEEAQCAIFLGLLTASKASEFTSHGGGSEKLIWATIDKGVEDGNLEQVEQHQMRLQRRKRKERDATASGTPRVKRIVTDVLAEVGYGNEVEVQKRVVTVAQGRVLRVVDEEAGHEDYDGEETGSQALTKAPRKQRNLLTGGQDSGKGKAPQAVVAPLAAAASAPMIAGPLQMGPPTAYGKWMPYFPMTPWPPYNPCTSWGGGQNFAAKTEHLRKVVRQDQEWVWGGDQEEAVKRMKEEFKEGGLVLGAPNYEVTEEKSFTIETDAGPTALGGVLVQADAEGKERLLRSDFPKTVMQRGGRGTRPRQRPQGASRGDDQRRPFGRESTPVFDDDNIKLFLDTYHAHATREGWSTLEKIRNLRGVERFEEPIAHIREEALTWSDVEARMQRLRASPVGRDGLPIRLEEGNAEEFIPAYEQYMRDQGTTHEEWMQTLLLWTRRAERSFARQLQDRARDWEDCQAQLRQAFRRPEPERPEPRVERSKRPWDPEARRAVVARRGRKALAQREEESAEPAQATEPHPNHGLEQVEFRQITGSDLRDPSPKLPEEGEGVPFETPLGSLEAHLDASQWGTSQLGAGPVEPAWYELAEELQGPDPGTEQCEPGELQEEEVITVGDDTPPHTPAPEQVQRPSPEGIPESDSEEILVPPPEIITSPPKGAEPGEQEESERAGARTTVASQPAEHAAEHLDTEMPVSDEPPPQLPHAEEGVSAEVPLREVHEARARRLSGETTEEKSARVQARLTEIYEKKIRMEAAGEASIPPTDPGTSEQRIGEAWARYEGRKDAGRLRSRAAGQEDEKADKVRETRDLGFSAAGMGIERAERRIRQAATTSFQRYTILNDELAASRLEVE</sequence>
<feature type="region of interest" description="Disordered" evidence="1">
    <location>
        <begin position="894"/>
        <end position="947"/>
    </location>
</feature>
<evidence type="ECO:0000313" key="3">
    <source>
        <dbReference type="Proteomes" id="UP000265515"/>
    </source>
</evidence>
<name>A0A388L6T0_CHABU</name>
<reference evidence="2 3" key="1">
    <citation type="journal article" date="2018" name="Cell">
        <title>The Chara Genome: Secondary Complexity and Implications for Plant Terrestrialization.</title>
        <authorList>
            <person name="Nishiyama T."/>
            <person name="Sakayama H."/>
            <person name="Vries J.D."/>
            <person name="Buschmann H."/>
            <person name="Saint-Marcoux D."/>
            <person name="Ullrich K.K."/>
            <person name="Haas F.B."/>
            <person name="Vanderstraeten L."/>
            <person name="Becker D."/>
            <person name="Lang D."/>
            <person name="Vosolsobe S."/>
            <person name="Rombauts S."/>
            <person name="Wilhelmsson P.K.I."/>
            <person name="Janitza P."/>
            <person name="Kern R."/>
            <person name="Heyl A."/>
            <person name="Rumpler F."/>
            <person name="Villalobos L.I.A.C."/>
            <person name="Clay J.M."/>
            <person name="Skokan R."/>
            <person name="Toyoda A."/>
            <person name="Suzuki Y."/>
            <person name="Kagoshima H."/>
            <person name="Schijlen E."/>
            <person name="Tajeshwar N."/>
            <person name="Catarino B."/>
            <person name="Hetherington A.J."/>
            <person name="Saltykova A."/>
            <person name="Bonnot C."/>
            <person name="Breuninger H."/>
            <person name="Symeonidi A."/>
            <person name="Radhakrishnan G.V."/>
            <person name="Van Nieuwerburgh F."/>
            <person name="Deforce D."/>
            <person name="Chang C."/>
            <person name="Karol K.G."/>
            <person name="Hedrich R."/>
            <person name="Ulvskov P."/>
            <person name="Glockner G."/>
            <person name="Delwiche C.F."/>
            <person name="Petrasek J."/>
            <person name="Van de Peer Y."/>
            <person name="Friml J."/>
            <person name="Beilby M."/>
            <person name="Dolan L."/>
            <person name="Kohara Y."/>
            <person name="Sugano S."/>
            <person name="Fujiyama A."/>
            <person name="Delaux P.-M."/>
            <person name="Quint M."/>
            <person name="TheiBen G."/>
            <person name="Hagemann M."/>
            <person name="Harholt J."/>
            <person name="Dunand C."/>
            <person name="Zachgo S."/>
            <person name="Langdale J."/>
            <person name="Maumus F."/>
            <person name="Straeten D.V.D."/>
            <person name="Gould S.B."/>
            <person name="Rensing S.A."/>
        </authorList>
    </citation>
    <scope>NUCLEOTIDE SEQUENCE [LARGE SCALE GENOMIC DNA]</scope>
    <source>
        <strain evidence="2 3">S276</strain>
    </source>
</reference>
<evidence type="ECO:0008006" key="4">
    <source>
        <dbReference type="Google" id="ProtNLM"/>
    </source>
</evidence>
<feature type="compositionally biased region" description="Basic and acidic residues" evidence="1">
    <location>
        <begin position="678"/>
        <end position="688"/>
    </location>
</feature>
<feature type="compositionally biased region" description="Basic residues" evidence="1">
    <location>
        <begin position="635"/>
        <end position="644"/>
    </location>
</feature>
<protein>
    <recommendedName>
        <fullName evidence="4">Reverse transcriptase/retrotransposon-derived protein RNase H-like domain-containing protein</fullName>
    </recommendedName>
</protein>
<dbReference type="EMBL" id="BFEA01000284">
    <property type="protein sequence ID" value="GBG78020.1"/>
    <property type="molecule type" value="Genomic_DNA"/>
</dbReference>
<dbReference type="SUPFAM" id="SSF56672">
    <property type="entry name" value="DNA/RNA polymerases"/>
    <property type="match status" value="1"/>
</dbReference>
<feature type="region of interest" description="Disordered" evidence="1">
    <location>
        <begin position="256"/>
        <end position="291"/>
    </location>
</feature>
<proteinExistence type="predicted"/>
<organism evidence="2 3">
    <name type="scientific">Chara braunii</name>
    <name type="common">Braun's stonewort</name>
    <dbReference type="NCBI Taxonomy" id="69332"/>
    <lineage>
        <taxon>Eukaryota</taxon>
        <taxon>Viridiplantae</taxon>
        <taxon>Streptophyta</taxon>
        <taxon>Charophyceae</taxon>
        <taxon>Charales</taxon>
        <taxon>Characeae</taxon>
        <taxon>Chara</taxon>
    </lineage>
</organism>
<feature type="compositionally biased region" description="Basic and acidic residues" evidence="1">
    <location>
        <begin position="935"/>
        <end position="947"/>
    </location>
</feature>
<dbReference type="Gramene" id="GBG78020">
    <property type="protein sequence ID" value="GBG78020"/>
    <property type="gene ID" value="CBR_g25954"/>
</dbReference>
<feature type="region of interest" description="Disordered" evidence="1">
    <location>
        <begin position="430"/>
        <end position="469"/>
    </location>
</feature>
<evidence type="ECO:0000256" key="1">
    <source>
        <dbReference type="SAM" id="MobiDB-lite"/>
    </source>
</evidence>
<dbReference type="InterPro" id="IPR043502">
    <property type="entry name" value="DNA/RNA_pol_sf"/>
</dbReference>
<feature type="compositionally biased region" description="Basic and acidic residues" evidence="1">
    <location>
        <begin position="455"/>
        <end position="464"/>
    </location>
</feature>
<gene>
    <name evidence="2" type="ORF">CBR_g25954</name>
</gene>
<dbReference type="Proteomes" id="UP000265515">
    <property type="component" value="Unassembled WGS sequence"/>
</dbReference>
<comment type="caution">
    <text evidence="2">The sequence shown here is derived from an EMBL/GenBank/DDBJ whole genome shotgun (WGS) entry which is preliminary data.</text>
</comment>
<feature type="region of interest" description="Disordered" evidence="1">
    <location>
        <begin position="677"/>
        <end position="856"/>
    </location>
</feature>